<proteinExistence type="predicted"/>
<dbReference type="KEGG" id="cyt:cce_4573"/>
<dbReference type="HOGENOM" id="CLU_3198778_0_0_3"/>
<sequence length="45" mass="5235">MNEPVTVTYSLEEILKHIEDKIGSNQKETLEKYKIDERLTNVEVG</sequence>
<keyword evidence="2" id="KW-1185">Reference proteome</keyword>
<evidence type="ECO:0000313" key="2">
    <source>
        <dbReference type="Proteomes" id="UP000001203"/>
    </source>
</evidence>
<organism evidence="1 2">
    <name type="scientific">Crocosphaera subtropica (strain ATCC 51142 / BH68)</name>
    <name type="common">Cyanothece sp. (strain ATCC 51142)</name>
    <dbReference type="NCBI Taxonomy" id="43989"/>
    <lineage>
        <taxon>Bacteria</taxon>
        <taxon>Bacillati</taxon>
        <taxon>Cyanobacteriota</taxon>
        <taxon>Cyanophyceae</taxon>
        <taxon>Oscillatoriophycideae</taxon>
        <taxon>Chroococcales</taxon>
        <taxon>Aphanothecaceae</taxon>
        <taxon>Crocosphaera</taxon>
        <taxon>Crocosphaera subtropica</taxon>
    </lineage>
</organism>
<accession>B1WVD1</accession>
<dbReference type="STRING" id="43989.cce_4573"/>
<evidence type="ECO:0000313" key="1">
    <source>
        <dbReference type="EMBL" id="ACB53921.1"/>
    </source>
</evidence>
<dbReference type="AlphaFoldDB" id="B1WVD1"/>
<dbReference type="EMBL" id="CP000806">
    <property type="protein sequence ID" value="ACB53921.1"/>
    <property type="molecule type" value="Genomic_DNA"/>
</dbReference>
<reference evidence="1 2" key="1">
    <citation type="journal article" date="2008" name="Proc. Natl. Acad. Sci. U.S.A.">
        <title>The genome of Cyanothece 51142, a unicellular diazotrophic cyanobacterium important in the marine nitrogen cycle.</title>
        <authorList>
            <person name="Welsh E.A."/>
            <person name="Liberton M."/>
            <person name="Stoeckel J."/>
            <person name="Loh T."/>
            <person name="Elvitigala T."/>
            <person name="Wang C."/>
            <person name="Wollam A."/>
            <person name="Fulton R.S."/>
            <person name="Clifton S.W."/>
            <person name="Jacobs J.M."/>
            <person name="Aurora R."/>
            <person name="Ghosh B.K."/>
            <person name="Sherman L.A."/>
            <person name="Smith R.D."/>
            <person name="Wilson R.K."/>
            <person name="Pakrasi H.B."/>
        </authorList>
    </citation>
    <scope>NUCLEOTIDE SEQUENCE [LARGE SCALE GENOMIC DNA]</scope>
    <source>
        <strain evidence="2">ATCC 51142 / BH68</strain>
    </source>
</reference>
<dbReference type="RefSeq" id="WP_009543374.1">
    <property type="nucleotide sequence ID" value="NC_010546.1"/>
</dbReference>
<protein>
    <submittedName>
        <fullName evidence="1">Uncharacterized protein</fullName>
    </submittedName>
</protein>
<dbReference type="Proteomes" id="UP000001203">
    <property type="component" value="Chromosome circular"/>
</dbReference>
<gene>
    <name evidence="1" type="ordered locus">cce_4573</name>
</gene>
<name>B1WVD1_CROS5</name>